<name>A0A9D1LUB3_9FIRM</name>
<dbReference type="PANTHER" id="PTHR30383">
    <property type="entry name" value="THIOESTERASE 1/PROTEASE 1/LYSOPHOSPHOLIPASE L1"/>
    <property type="match status" value="1"/>
</dbReference>
<reference evidence="2" key="1">
    <citation type="submission" date="2020-10" db="EMBL/GenBank/DDBJ databases">
        <authorList>
            <person name="Gilroy R."/>
        </authorList>
    </citation>
    <scope>NUCLEOTIDE SEQUENCE</scope>
    <source>
        <strain evidence="2">ChiSjej4B22-9803</strain>
    </source>
</reference>
<dbReference type="PANTHER" id="PTHR30383:SF5">
    <property type="entry name" value="SGNH HYDROLASE-TYPE ESTERASE DOMAIN-CONTAINING PROTEIN"/>
    <property type="match status" value="1"/>
</dbReference>
<dbReference type="InterPro" id="IPR051532">
    <property type="entry name" value="Ester_Hydrolysis_Enzymes"/>
</dbReference>
<dbReference type="SUPFAM" id="SSF52266">
    <property type="entry name" value="SGNH hydrolase"/>
    <property type="match status" value="1"/>
</dbReference>
<accession>A0A9D1LUB3</accession>
<protein>
    <recommendedName>
        <fullName evidence="1">SGNH hydrolase-type esterase domain-containing protein</fullName>
    </recommendedName>
</protein>
<reference evidence="2" key="2">
    <citation type="journal article" date="2021" name="PeerJ">
        <title>Extensive microbial diversity within the chicken gut microbiome revealed by metagenomics and culture.</title>
        <authorList>
            <person name="Gilroy R."/>
            <person name="Ravi A."/>
            <person name="Getino M."/>
            <person name="Pursley I."/>
            <person name="Horton D.L."/>
            <person name="Alikhan N.F."/>
            <person name="Baker D."/>
            <person name="Gharbi K."/>
            <person name="Hall N."/>
            <person name="Watson M."/>
            <person name="Adriaenssens E.M."/>
            <person name="Foster-Nyarko E."/>
            <person name="Jarju S."/>
            <person name="Secka A."/>
            <person name="Antonio M."/>
            <person name="Oren A."/>
            <person name="Chaudhuri R.R."/>
            <person name="La Ragione R."/>
            <person name="Hildebrand F."/>
            <person name="Pallen M.J."/>
        </authorList>
    </citation>
    <scope>NUCLEOTIDE SEQUENCE</scope>
    <source>
        <strain evidence="2">ChiSjej4B22-9803</strain>
    </source>
</reference>
<evidence type="ECO:0000313" key="2">
    <source>
        <dbReference type="EMBL" id="HIU48196.1"/>
    </source>
</evidence>
<organism evidence="2 3">
    <name type="scientific">Candidatus Avimonoglobus intestinipullorum</name>
    <dbReference type="NCBI Taxonomy" id="2840699"/>
    <lineage>
        <taxon>Bacteria</taxon>
        <taxon>Bacillati</taxon>
        <taxon>Bacillota</taxon>
        <taxon>Clostridia</taxon>
        <taxon>Eubacteriales</taxon>
        <taxon>Candidatus Avimonoglobus</taxon>
    </lineage>
</organism>
<dbReference type="EMBL" id="DVND01000061">
    <property type="protein sequence ID" value="HIU48196.1"/>
    <property type="molecule type" value="Genomic_DNA"/>
</dbReference>
<dbReference type="GO" id="GO:0004622">
    <property type="term" value="F:phosphatidylcholine lysophospholipase activity"/>
    <property type="evidence" value="ECO:0007669"/>
    <property type="project" value="TreeGrafter"/>
</dbReference>
<comment type="caution">
    <text evidence="2">The sequence shown here is derived from an EMBL/GenBank/DDBJ whole genome shotgun (WGS) entry which is preliminary data.</text>
</comment>
<dbReference type="Pfam" id="PF13472">
    <property type="entry name" value="Lipase_GDSL_2"/>
    <property type="match status" value="1"/>
</dbReference>
<feature type="domain" description="SGNH hydrolase-type esterase" evidence="1">
    <location>
        <begin position="103"/>
        <end position="317"/>
    </location>
</feature>
<gene>
    <name evidence="2" type="ORF">IAB04_02405</name>
</gene>
<dbReference type="Gene3D" id="3.40.50.1110">
    <property type="entry name" value="SGNH hydrolase"/>
    <property type="match status" value="1"/>
</dbReference>
<dbReference type="Proteomes" id="UP000824111">
    <property type="component" value="Unassembled WGS sequence"/>
</dbReference>
<evidence type="ECO:0000259" key="1">
    <source>
        <dbReference type="Pfam" id="PF13472"/>
    </source>
</evidence>
<proteinExistence type="predicted"/>
<evidence type="ECO:0000313" key="3">
    <source>
        <dbReference type="Proteomes" id="UP000824111"/>
    </source>
</evidence>
<dbReference type="InterPro" id="IPR036514">
    <property type="entry name" value="SGNH_hydro_sf"/>
</dbReference>
<dbReference type="AlphaFoldDB" id="A0A9D1LUB3"/>
<dbReference type="InterPro" id="IPR013830">
    <property type="entry name" value="SGNH_hydro"/>
</dbReference>
<sequence length="601" mass="66831">MELDAESENFLQNGAAVKLTVHKVLEYKGNYMALAAGYDHNGALVGAARSGLYSTDAFEQADTQEITLALHADNIEKVKAFVWAEDMTPLAEAEESDEFVVAFVGDSITHRQNYTRAIETYYMTRYPNRNISFINKGINGDNFAGANNRFEWDILNTEWDALNGEFWSDNEKPDAMTVMLGMNDLGAWESWTDPDVSSPNNKEFRLNYYLQNAETFIKKALAEDIELTIITPQPVDAYEVLETDGAGNATDINVKAGRNEGLQLASDGLKALGETYGVTVIDMFEETVKFIETVREANPTLASVLTDRSDVVHPTYNGGFVMGCIYAKEAAEAAGNAEEAAYVSNVVIDAAQNTLEKAYNASVTGLQATPDSVSYTYLANAFPMPVSDAYEHAEQEFGLSITEDINNEIIQVTGLEDGIYTVTVGESEIGQYTAEALSSGINIAALAENPAQVKAKQAYEKINEKAERELRYRYIAEVDSKYVRDQNAWGGIAMTDRTTATQEGFQVFYEKVKAYYVDLYDTNDDGIVDETDSTWGNYRWDLRLPHFYFGIADYTSDPDYYQYACKLDHAQTWSGLEALKAEARDLLTPQQYEVRITKAAA</sequence>